<sequence>MNSAAYLKLMQAGLLSVYRDRSMLITDLVIATGVPFFIQFAIWRFVYTGERAGALPEYTLEETYLYYVAVLALNRLNNAYDLIVRVSTHVHEGRLEGVFIKPISYFTYNLFVFFGESVLYYIPVLIISVFVMVTGGEWTGVLGFVVLSLVNLLFCFLLGFLMSLSTFWLTRPDMTLAFQVILASVIGGTLLPIAYWPDYLQPLMKYNPFRLIISGPAEFLLRPSNALLVELLCLYVFWSVVVWLACKVTFRYATNRYSGAGG</sequence>
<dbReference type="Proteomes" id="UP000296468">
    <property type="component" value="Chromosome"/>
</dbReference>
<organism evidence="2 3">
    <name type="scientific">Pseudomonas viciae</name>
    <dbReference type="NCBI Taxonomy" id="2505979"/>
    <lineage>
        <taxon>Bacteria</taxon>
        <taxon>Pseudomonadati</taxon>
        <taxon>Pseudomonadota</taxon>
        <taxon>Gammaproteobacteria</taxon>
        <taxon>Pseudomonadales</taxon>
        <taxon>Pseudomonadaceae</taxon>
        <taxon>Pseudomonas</taxon>
    </lineage>
</organism>
<gene>
    <name evidence="2" type="ORF">EPZ47_01885</name>
</gene>
<name>A0A4P7PAW8_9PSED</name>
<feature type="transmembrane region" description="Helical" evidence="1">
    <location>
        <begin position="226"/>
        <end position="246"/>
    </location>
</feature>
<dbReference type="KEGG" id="pvk:EPZ47_01885"/>
<dbReference type="PANTHER" id="PTHR36832">
    <property type="entry name" value="SLR1174 PROTEIN-RELATED"/>
    <property type="match status" value="1"/>
</dbReference>
<reference evidence="2 3" key="1">
    <citation type="journal article" date="2019" name="Front. Microbiol.">
        <title>In silico and Genetic Analyses of Cyclic Lipopeptide Synthetic Gene Clusters in Pseudomonas sp. 11K1.</title>
        <authorList>
            <person name="Zhao H."/>
            <person name="Liu Y.P."/>
            <person name="Zhang L.Q."/>
        </authorList>
    </citation>
    <scope>NUCLEOTIDE SEQUENCE [LARGE SCALE GENOMIC DNA]</scope>
    <source>
        <strain evidence="2 3">11K1</strain>
    </source>
</reference>
<keyword evidence="1" id="KW-0472">Membrane</keyword>
<evidence type="ECO:0000256" key="1">
    <source>
        <dbReference type="SAM" id="Phobius"/>
    </source>
</evidence>
<dbReference type="EMBL" id="CP035088">
    <property type="protein sequence ID" value="QBZ87509.1"/>
    <property type="molecule type" value="Genomic_DNA"/>
</dbReference>
<keyword evidence="1" id="KW-1133">Transmembrane helix</keyword>
<feature type="transmembrane region" description="Helical" evidence="1">
    <location>
        <begin position="138"/>
        <end position="164"/>
    </location>
</feature>
<feature type="transmembrane region" description="Helical" evidence="1">
    <location>
        <begin position="105"/>
        <end position="132"/>
    </location>
</feature>
<feature type="transmembrane region" description="Helical" evidence="1">
    <location>
        <begin position="176"/>
        <end position="196"/>
    </location>
</feature>
<dbReference type="PANTHER" id="PTHR36832:SF1">
    <property type="entry name" value="SLR1174 PROTEIN"/>
    <property type="match status" value="1"/>
</dbReference>
<feature type="transmembrane region" description="Helical" evidence="1">
    <location>
        <begin position="24"/>
        <end position="44"/>
    </location>
</feature>
<dbReference type="Pfam" id="PF06182">
    <property type="entry name" value="ABC2_membrane_6"/>
    <property type="match status" value="1"/>
</dbReference>
<evidence type="ECO:0000313" key="3">
    <source>
        <dbReference type="Proteomes" id="UP000296468"/>
    </source>
</evidence>
<proteinExistence type="predicted"/>
<protein>
    <recommendedName>
        <fullName evidence="4">ABC-2 type transport system permease protein</fullName>
    </recommendedName>
</protein>
<dbReference type="AlphaFoldDB" id="A0A4P7PAW8"/>
<dbReference type="InterPro" id="IPR010390">
    <property type="entry name" value="ABC-2_transporter-like"/>
</dbReference>
<evidence type="ECO:0008006" key="4">
    <source>
        <dbReference type="Google" id="ProtNLM"/>
    </source>
</evidence>
<keyword evidence="1" id="KW-0812">Transmembrane</keyword>
<accession>A0A4P7PAW8</accession>
<evidence type="ECO:0000313" key="2">
    <source>
        <dbReference type="EMBL" id="QBZ87509.1"/>
    </source>
</evidence>